<dbReference type="AlphaFoldDB" id="A0A1W2B0S7"/>
<gene>
    <name evidence="9" type="ORF">SAMN04488101_10220</name>
</gene>
<dbReference type="CDD" id="cd16913">
    <property type="entry name" value="YkuD_like"/>
    <property type="match status" value="1"/>
</dbReference>
<dbReference type="Proteomes" id="UP000192678">
    <property type="component" value="Unassembled WGS sequence"/>
</dbReference>
<dbReference type="PANTHER" id="PTHR41533">
    <property type="entry name" value="L,D-TRANSPEPTIDASE HI_1667-RELATED"/>
    <property type="match status" value="1"/>
</dbReference>
<comment type="similarity">
    <text evidence="2">Belongs to the YkuD family.</text>
</comment>
<evidence type="ECO:0000256" key="2">
    <source>
        <dbReference type="ARBA" id="ARBA00005992"/>
    </source>
</evidence>
<dbReference type="Pfam" id="PF20142">
    <property type="entry name" value="Scaffold"/>
    <property type="match status" value="1"/>
</dbReference>
<evidence type="ECO:0000256" key="5">
    <source>
        <dbReference type="ARBA" id="ARBA00022984"/>
    </source>
</evidence>
<dbReference type="InterPro" id="IPR045380">
    <property type="entry name" value="LD_TPept_scaffold_dom"/>
</dbReference>
<dbReference type="GO" id="GO:0009252">
    <property type="term" value="P:peptidoglycan biosynthetic process"/>
    <property type="evidence" value="ECO:0007669"/>
    <property type="project" value="UniProtKB-UniPathway"/>
</dbReference>
<dbReference type="PANTHER" id="PTHR41533:SF2">
    <property type="entry name" value="BLR7131 PROTEIN"/>
    <property type="match status" value="1"/>
</dbReference>
<proteinExistence type="inferred from homology"/>
<evidence type="ECO:0000313" key="10">
    <source>
        <dbReference type="Proteomes" id="UP000192678"/>
    </source>
</evidence>
<feature type="domain" description="L,D-TPase catalytic" evidence="8">
    <location>
        <begin position="254"/>
        <end position="426"/>
    </location>
</feature>
<feature type="active site" description="Nucleophile" evidence="7">
    <location>
        <position position="403"/>
    </location>
</feature>
<dbReference type="GO" id="GO:0071555">
    <property type="term" value="P:cell wall organization"/>
    <property type="evidence" value="ECO:0007669"/>
    <property type="project" value="UniProtKB-UniRule"/>
</dbReference>
<keyword evidence="5 7" id="KW-0573">Peptidoglycan synthesis</keyword>
<organism evidence="9 10">
    <name type="scientific">Pedobacter nyackensis</name>
    <dbReference type="NCBI Taxonomy" id="475255"/>
    <lineage>
        <taxon>Bacteria</taxon>
        <taxon>Pseudomonadati</taxon>
        <taxon>Bacteroidota</taxon>
        <taxon>Sphingobacteriia</taxon>
        <taxon>Sphingobacteriales</taxon>
        <taxon>Sphingobacteriaceae</taxon>
        <taxon>Pedobacter</taxon>
    </lineage>
</organism>
<accession>A0A1W2B0S7</accession>
<keyword evidence="3" id="KW-0808">Transferase</keyword>
<dbReference type="OrthoDB" id="9778545at2"/>
<evidence type="ECO:0000259" key="8">
    <source>
        <dbReference type="PROSITE" id="PS52029"/>
    </source>
</evidence>
<dbReference type="GO" id="GO:0016740">
    <property type="term" value="F:transferase activity"/>
    <property type="evidence" value="ECO:0007669"/>
    <property type="project" value="UniProtKB-KW"/>
</dbReference>
<dbReference type="Gene3D" id="2.40.440.10">
    <property type="entry name" value="L,D-transpeptidase catalytic domain-like"/>
    <property type="match status" value="1"/>
</dbReference>
<evidence type="ECO:0000256" key="6">
    <source>
        <dbReference type="ARBA" id="ARBA00023316"/>
    </source>
</evidence>
<dbReference type="STRING" id="475255.SAMN04488101_10220"/>
<keyword evidence="4 7" id="KW-0133">Cell shape</keyword>
<keyword evidence="10" id="KW-1185">Reference proteome</keyword>
<dbReference type="PROSITE" id="PS52029">
    <property type="entry name" value="LD_TPASE"/>
    <property type="match status" value="1"/>
</dbReference>
<dbReference type="SUPFAM" id="SSF141523">
    <property type="entry name" value="L,D-transpeptidase catalytic domain-like"/>
    <property type="match status" value="1"/>
</dbReference>
<keyword evidence="6 7" id="KW-0961">Cell wall biogenesis/degradation</keyword>
<evidence type="ECO:0000256" key="1">
    <source>
        <dbReference type="ARBA" id="ARBA00004752"/>
    </source>
</evidence>
<feature type="active site" description="Proton donor/acceptor" evidence="7">
    <location>
        <position position="384"/>
    </location>
</feature>
<dbReference type="InterPro" id="IPR005490">
    <property type="entry name" value="LD_TPept_cat_dom"/>
</dbReference>
<dbReference type="GO" id="GO:0004180">
    <property type="term" value="F:carboxypeptidase activity"/>
    <property type="evidence" value="ECO:0007669"/>
    <property type="project" value="UniProtKB-ARBA"/>
</dbReference>
<dbReference type="Pfam" id="PF03734">
    <property type="entry name" value="YkuD"/>
    <property type="match status" value="1"/>
</dbReference>
<evidence type="ECO:0000313" key="9">
    <source>
        <dbReference type="EMBL" id="SMC66474.1"/>
    </source>
</evidence>
<comment type="pathway">
    <text evidence="1 7">Cell wall biogenesis; peptidoglycan biosynthesis.</text>
</comment>
<evidence type="ECO:0000256" key="7">
    <source>
        <dbReference type="PROSITE-ProRule" id="PRU01373"/>
    </source>
</evidence>
<dbReference type="UniPathway" id="UPA00219"/>
<reference evidence="9 10" key="1">
    <citation type="submission" date="2017-04" db="EMBL/GenBank/DDBJ databases">
        <authorList>
            <person name="Afonso C.L."/>
            <person name="Miller P.J."/>
            <person name="Scott M.A."/>
            <person name="Spackman E."/>
            <person name="Goraichik I."/>
            <person name="Dimitrov K.M."/>
            <person name="Suarez D.L."/>
            <person name="Swayne D.E."/>
        </authorList>
    </citation>
    <scope>NUCLEOTIDE SEQUENCE [LARGE SCALE GENOMIC DNA]</scope>
    <source>
        <strain evidence="9 10">DSM 19625</strain>
    </source>
</reference>
<protein>
    <submittedName>
        <fullName evidence="9">L,D-transpeptidase catalytic domain</fullName>
    </submittedName>
</protein>
<evidence type="ECO:0000256" key="3">
    <source>
        <dbReference type="ARBA" id="ARBA00022679"/>
    </source>
</evidence>
<dbReference type="RefSeq" id="WP_084287472.1">
    <property type="nucleotide sequence ID" value="NZ_FWYB01000002.1"/>
</dbReference>
<dbReference type="InterPro" id="IPR038063">
    <property type="entry name" value="Transpep_catalytic_dom"/>
</dbReference>
<name>A0A1W2B0S7_9SPHI</name>
<evidence type="ECO:0000256" key="4">
    <source>
        <dbReference type="ARBA" id="ARBA00022960"/>
    </source>
</evidence>
<dbReference type="GO" id="GO:0008360">
    <property type="term" value="P:regulation of cell shape"/>
    <property type="evidence" value="ECO:0007669"/>
    <property type="project" value="UniProtKB-UniRule"/>
</dbReference>
<sequence>MKAQINILLLLWGISICLSCGVKRAVVSPPPAHEASALFVNEVSLKAIPREKVIDFQSVFKKVLENNLNDLSYPEVIRNFYVNKGFQPVLVPKFLPDGELAVMVSYLDSAGMHGLDPKLFFTDDVKKRMEELSSKKSVVNKYKDTVELELTVASALLKYSNTLQFGLVDPSKIDSNYFSVTGKADSVSMLQVLEVKNLKNYLDSIQPKSAQYVALQMALKKQIEMPGKSTAEIDEILKVNLERLRWKNMPLESKYVVINIADYSLDVMDKGKSILNMKVCVGEADKQTPQLNSHIYSVQVNPIWHIPASIVRNEISKYVANDRYYLDNNNIIVYKQDKRVYNTESIDWSTVDVGSYSFKQRPGQQNSLGKIKFLFKNESSVYLHDTPVKSAFKKKVRAVSHGCVRVEKPLELAFALFDKGPKYDQIKSGMQSGYPRAKYIGLPAQVPISITYYTARADGKGGILFSPDIYELDEILYMAMRDQL</sequence>
<dbReference type="EMBL" id="FWYB01000002">
    <property type="protein sequence ID" value="SMC66474.1"/>
    <property type="molecule type" value="Genomic_DNA"/>
</dbReference>
<dbReference type="InterPro" id="IPR052905">
    <property type="entry name" value="LD-transpeptidase_YkuD-like"/>
</dbReference>